<dbReference type="Pfam" id="PF01541">
    <property type="entry name" value="GIY-YIG"/>
    <property type="match status" value="1"/>
</dbReference>
<name>A0ABU3S507_9HYPH</name>
<keyword evidence="4" id="KW-1185">Reference proteome</keyword>
<dbReference type="EMBL" id="JAWDID010000006">
    <property type="protein sequence ID" value="MDU0339492.1"/>
    <property type="molecule type" value="Genomic_DNA"/>
</dbReference>
<dbReference type="PANTHER" id="PTHR34477">
    <property type="entry name" value="UPF0213 PROTEIN YHBQ"/>
    <property type="match status" value="1"/>
</dbReference>
<dbReference type="InterPro" id="IPR050190">
    <property type="entry name" value="UPF0213_domain"/>
</dbReference>
<dbReference type="RefSeq" id="WP_316017393.1">
    <property type="nucleotide sequence ID" value="NZ_JAWDID010000006.1"/>
</dbReference>
<gene>
    <name evidence="3" type="ORF">RKE40_06355</name>
</gene>
<dbReference type="PANTHER" id="PTHR34477:SF1">
    <property type="entry name" value="UPF0213 PROTEIN YHBQ"/>
    <property type="match status" value="1"/>
</dbReference>
<accession>A0ABU3S507</accession>
<dbReference type="InterPro" id="IPR035901">
    <property type="entry name" value="GIY-YIG_endonuc_sf"/>
</dbReference>
<dbReference type="Proteomes" id="UP001254257">
    <property type="component" value="Unassembled WGS sequence"/>
</dbReference>
<evidence type="ECO:0000313" key="4">
    <source>
        <dbReference type="Proteomes" id="UP001254257"/>
    </source>
</evidence>
<sequence>MREHDGCWLYIVRCSDGSFYTGTTRASVETRIGQHNAGVFPESYTFRRRPVTLAFAEHFPSITDAISMERRIKGWSRRKKQAIIDGNWEALPELARRKT</sequence>
<evidence type="ECO:0000259" key="2">
    <source>
        <dbReference type="PROSITE" id="PS50164"/>
    </source>
</evidence>
<feature type="domain" description="GIY-YIG" evidence="2">
    <location>
        <begin position="5"/>
        <end position="82"/>
    </location>
</feature>
<dbReference type="CDD" id="cd10456">
    <property type="entry name" value="GIY-YIG_UPF0213"/>
    <property type="match status" value="1"/>
</dbReference>
<evidence type="ECO:0000256" key="1">
    <source>
        <dbReference type="ARBA" id="ARBA00007435"/>
    </source>
</evidence>
<comment type="caution">
    <text evidence="3">The sequence shown here is derived from an EMBL/GenBank/DDBJ whole genome shotgun (WGS) entry which is preliminary data.</text>
</comment>
<dbReference type="PROSITE" id="PS50164">
    <property type="entry name" value="GIY_YIG"/>
    <property type="match status" value="1"/>
</dbReference>
<dbReference type="Gene3D" id="3.40.1440.10">
    <property type="entry name" value="GIY-YIG endonuclease"/>
    <property type="match status" value="1"/>
</dbReference>
<organism evidence="3 4">
    <name type="scientific">Bosea rubneri</name>
    <dbReference type="NCBI Taxonomy" id="3075434"/>
    <lineage>
        <taxon>Bacteria</taxon>
        <taxon>Pseudomonadati</taxon>
        <taxon>Pseudomonadota</taxon>
        <taxon>Alphaproteobacteria</taxon>
        <taxon>Hyphomicrobiales</taxon>
        <taxon>Boseaceae</taxon>
        <taxon>Bosea</taxon>
    </lineage>
</organism>
<dbReference type="SUPFAM" id="SSF82771">
    <property type="entry name" value="GIY-YIG endonuclease"/>
    <property type="match status" value="1"/>
</dbReference>
<evidence type="ECO:0000313" key="3">
    <source>
        <dbReference type="EMBL" id="MDU0339492.1"/>
    </source>
</evidence>
<protein>
    <submittedName>
        <fullName evidence="3">GIY-YIG nuclease family protein</fullName>
    </submittedName>
</protein>
<reference evidence="3 4" key="1">
    <citation type="submission" date="2023-09" db="EMBL/GenBank/DDBJ databases">
        <title>Whole genome shotgun sequencing (WGS) of Bosea sp. ZW T0_25, isolated from stored onions (Allium cepa).</title>
        <authorList>
            <person name="Stoll D.A."/>
            <person name="Huch M."/>
        </authorList>
    </citation>
    <scope>NUCLEOTIDE SEQUENCE [LARGE SCALE GENOMIC DNA]</scope>
    <source>
        <strain evidence="3 4">ZW T0_25</strain>
    </source>
</reference>
<dbReference type="InterPro" id="IPR000305">
    <property type="entry name" value="GIY-YIG_endonuc"/>
</dbReference>
<comment type="similarity">
    <text evidence="1">Belongs to the UPF0213 family.</text>
</comment>
<proteinExistence type="inferred from homology"/>